<dbReference type="SUPFAM" id="SSF51445">
    <property type="entry name" value="(Trans)glycosidases"/>
    <property type="match status" value="1"/>
</dbReference>
<gene>
    <name evidence="5" type="ORF">VNO77_03059</name>
</gene>
<evidence type="ECO:0000313" key="6">
    <source>
        <dbReference type="Proteomes" id="UP001367508"/>
    </source>
</evidence>
<dbReference type="Pfam" id="PF01301">
    <property type="entry name" value="Glyco_hydro_35"/>
    <property type="match status" value="1"/>
</dbReference>
<name>A0AAN9MU73_CANGL</name>
<comment type="caution">
    <text evidence="5">The sequence shown here is derived from an EMBL/GenBank/DDBJ whole genome shotgun (WGS) entry which is preliminary data.</text>
</comment>
<evidence type="ECO:0000256" key="1">
    <source>
        <dbReference type="ARBA" id="ARBA00001412"/>
    </source>
</evidence>
<dbReference type="Proteomes" id="UP001367508">
    <property type="component" value="Unassembled WGS sequence"/>
</dbReference>
<reference evidence="5 6" key="1">
    <citation type="submission" date="2024-01" db="EMBL/GenBank/DDBJ databases">
        <title>The genomes of 5 underutilized Papilionoideae crops provide insights into root nodulation and disease resistanc.</title>
        <authorList>
            <person name="Jiang F."/>
        </authorList>
    </citation>
    <scope>NUCLEOTIDE SEQUENCE [LARGE SCALE GENOMIC DNA]</scope>
    <source>
        <strain evidence="5">LVBAO_FW01</strain>
        <tissue evidence="5">Leaves</tissue>
    </source>
</reference>
<dbReference type="GO" id="GO:0004565">
    <property type="term" value="F:beta-galactosidase activity"/>
    <property type="evidence" value="ECO:0007669"/>
    <property type="project" value="UniProtKB-EC"/>
</dbReference>
<dbReference type="PANTHER" id="PTHR23421">
    <property type="entry name" value="BETA-GALACTOSIDASE RELATED"/>
    <property type="match status" value="1"/>
</dbReference>
<dbReference type="InterPro" id="IPR017853">
    <property type="entry name" value="GH"/>
</dbReference>
<dbReference type="GO" id="GO:0005975">
    <property type="term" value="P:carbohydrate metabolic process"/>
    <property type="evidence" value="ECO:0007669"/>
    <property type="project" value="InterPro"/>
</dbReference>
<accession>A0AAN9MU73</accession>
<dbReference type="InterPro" id="IPR001944">
    <property type="entry name" value="Glycoside_Hdrlase_35"/>
</dbReference>
<dbReference type="InterPro" id="IPR031330">
    <property type="entry name" value="Gly_Hdrlase_35_cat"/>
</dbReference>
<keyword evidence="6" id="KW-1185">Reference proteome</keyword>
<proteinExistence type="inferred from homology"/>
<dbReference type="EMBL" id="JAYMYQ010000001">
    <property type="protein sequence ID" value="KAK7361034.1"/>
    <property type="molecule type" value="Genomic_DNA"/>
</dbReference>
<organism evidence="5 6">
    <name type="scientific">Canavalia gladiata</name>
    <name type="common">Sword bean</name>
    <name type="synonym">Dolichos gladiatus</name>
    <dbReference type="NCBI Taxonomy" id="3824"/>
    <lineage>
        <taxon>Eukaryota</taxon>
        <taxon>Viridiplantae</taxon>
        <taxon>Streptophyta</taxon>
        <taxon>Embryophyta</taxon>
        <taxon>Tracheophyta</taxon>
        <taxon>Spermatophyta</taxon>
        <taxon>Magnoliopsida</taxon>
        <taxon>eudicotyledons</taxon>
        <taxon>Gunneridae</taxon>
        <taxon>Pentapetalae</taxon>
        <taxon>rosids</taxon>
        <taxon>fabids</taxon>
        <taxon>Fabales</taxon>
        <taxon>Fabaceae</taxon>
        <taxon>Papilionoideae</taxon>
        <taxon>50 kb inversion clade</taxon>
        <taxon>NPAAA clade</taxon>
        <taxon>indigoferoid/millettioid clade</taxon>
        <taxon>Phaseoleae</taxon>
        <taxon>Canavalia</taxon>
    </lineage>
</organism>
<sequence length="179" mass="20685">MWPNLIAKAKEGGLDVIQTYMFWNLHEPRQDQYDFSGRCDMIENEYGNVEEAFHEKGLSYIRWVAQMAVGLQTGVPWCRTTFKGPNSPNKPSLWTENWTSFYQVFDEVPYLRSAQDIVYNVALFIAKMGYHFAFKGTQTGGFVYRAMLLLHNGSRMPNWVTGQLFKRAMLLPKTKPIGP</sequence>
<protein>
    <recommendedName>
        <fullName evidence="3">beta-galactosidase</fullName>
        <ecNumber evidence="3">3.2.1.23</ecNumber>
    </recommendedName>
</protein>
<comment type="similarity">
    <text evidence="2">Belongs to the glycosyl hydrolase 35 family.</text>
</comment>
<evidence type="ECO:0000259" key="4">
    <source>
        <dbReference type="Pfam" id="PF01301"/>
    </source>
</evidence>
<evidence type="ECO:0000256" key="3">
    <source>
        <dbReference type="ARBA" id="ARBA00012756"/>
    </source>
</evidence>
<dbReference type="EC" id="3.2.1.23" evidence="3"/>
<comment type="catalytic activity">
    <reaction evidence="1">
        <text>Hydrolysis of terminal non-reducing beta-D-galactose residues in beta-D-galactosides.</text>
        <dbReference type="EC" id="3.2.1.23"/>
    </reaction>
</comment>
<dbReference type="AlphaFoldDB" id="A0AAN9MU73"/>
<evidence type="ECO:0000313" key="5">
    <source>
        <dbReference type="EMBL" id="KAK7361034.1"/>
    </source>
</evidence>
<dbReference type="Gene3D" id="3.20.20.80">
    <property type="entry name" value="Glycosidases"/>
    <property type="match status" value="2"/>
</dbReference>
<feature type="domain" description="Glycoside hydrolase 35 catalytic" evidence="4">
    <location>
        <begin position="1"/>
        <end position="41"/>
    </location>
</feature>
<evidence type="ECO:0000256" key="2">
    <source>
        <dbReference type="ARBA" id="ARBA00009809"/>
    </source>
</evidence>